<dbReference type="Proteomes" id="UP000011618">
    <property type="component" value="Unassembled WGS sequence"/>
</dbReference>
<dbReference type="EMBL" id="AOII01000038">
    <property type="protein sequence ID" value="ELY79681.1"/>
    <property type="molecule type" value="Genomic_DNA"/>
</dbReference>
<protein>
    <recommendedName>
        <fullName evidence="3">Sulfatase N-terminal domain-containing protein</fullName>
    </recommendedName>
</protein>
<gene>
    <name evidence="1" type="ORF">C487_06013</name>
</gene>
<sequence length="303" mass="35407">MYSLADIYNGLRDPKKVARELNRKKYNIQNGRSFNKKGIDIFEEDWDNLIILDACRYDIFEKIADLPGSLDYRISRGSATYEFIPANFNGRELNDTVYVTTNSWYTTTRDGLNSNVFKLIDLQYGLNDASALDPYFETVKPEFVTEKAQEANEKYPNKRLIVHYLQPHHPFIGSFGREKFRHKSSSLGEVLKQTEDWTREDVLRAYKENMDIVLEEVKELLSDLQGKTVITADHGEMIGERHMILPLRDYGHPSGIYYPSLVKVPWNVYQNNKRKEIQADPSERDEYVDQEKIEKQLAKLGYR</sequence>
<dbReference type="SUPFAM" id="SSF53649">
    <property type="entry name" value="Alkaline phosphatase-like"/>
    <property type="match status" value="1"/>
</dbReference>
<dbReference type="Gene3D" id="3.40.720.10">
    <property type="entry name" value="Alkaline Phosphatase, subunit A"/>
    <property type="match status" value="1"/>
</dbReference>
<organism evidence="1 2">
    <name type="scientific">Natrinema pallidum DSM 3751</name>
    <dbReference type="NCBI Taxonomy" id="1227495"/>
    <lineage>
        <taxon>Archaea</taxon>
        <taxon>Methanobacteriati</taxon>
        <taxon>Methanobacteriota</taxon>
        <taxon>Stenosarchaea group</taxon>
        <taxon>Halobacteria</taxon>
        <taxon>Halobacteriales</taxon>
        <taxon>Natrialbaceae</taxon>
        <taxon>Natrinema</taxon>
    </lineage>
</organism>
<accession>L9Z196</accession>
<name>L9Z196_9EURY</name>
<dbReference type="InterPro" id="IPR017850">
    <property type="entry name" value="Alkaline_phosphatase_core_sf"/>
</dbReference>
<dbReference type="OrthoDB" id="100846at2157"/>
<reference evidence="1 2" key="1">
    <citation type="journal article" date="2014" name="PLoS Genet.">
        <title>Phylogenetically driven sequencing of extremely halophilic archaea reveals strategies for static and dynamic osmo-response.</title>
        <authorList>
            <person name="Becker E.A."/>
            <person name="Seitzer P.M."/>
            <person name="Tritt A."/>
            <person name="Larsen D."/>
            <person name="Krusor M."/>
            <person name="Yao A.I."/>
            <person name="Wu D."/>
            <person name="Madern D."/>
            <person name="Eisen J.A."/>
            <person name="Darling A.E."/>
            <person name="Facciotti M.T."/>
        </authorList>
    </citation>
    <scope>NUCLEOTIDE SEQUENCE [LARGE SCALE GENOMIC DNA]</scope>
    <source>
        <strain evidence="1 2">DSM 3751</strain>
    </source>
</reference>
<evidence type="ECO:0000313" key="2">
    <source>
        <dbReference type="Proteomes" id="UP000011618"/>
    </source>
</evidence>
<evidence type="ECO:0000313" key="1">
    <source>
        <dbReference type="EMBL" id="ELY79681.1"/>
    </source>
</evidence>
<dbReference type="AlphaFoldDB" id="L9Z196"/>
<dbReference type="RefSeq" id="WP_006184768.1">
    <property type="nucleotide sequence ID" value="NZ_AOII01000038.1"/>
</dbReference>
<proteinExistence type="predicted"/>
<comment type="caution">
    <text evidence="1">The sequence shown here is derived from an EMBL/GenBank/DDBJ whole genome shotgun (WGS) entry which is preliminary data.</text>
</comment>
<evidence type="ECO:0008006" key="3">
    <source>
        <dbReference type="Google" id="ProtNLM"/>
    </source>
</evidence>
<dbReference type="eggNOG" id="arCOG04525">
    <property type="taxonomic scope" value="Archaea"/>
</dbReference>